<organism evidence="6 7">
    <name type="scientific">Schizophyllum amplum</name>
    <dbReference type="NCBI Taxonomy" id="97359"/>
    <lineage>
        <taxon>Eukaryota</taxon>
        <taxon>Fungi</taxon>
        <taxon>Dikarya</taxon>
        <taxon>Basidiomycota</taxon>
        <taxon>Agaricomycotina</taxon>
        <taxon>Agaricomycetes</taxon>
        <taxon>Agaricomycetidae</taxon>
        <taxon>Agaricales</taxon>
        <taxon>Schizophyllaceae</taxon>
        <taxon>Schizophyllum</taxon>
    </lineage>
</organism>
<reference evidence="6 7" key="1">
    <citation type="journal article" date="2019" name="New Phytol.">
        <title>Comparative genomics reveals unique wood-decay strategies and fruiting body development in the Schizophyllaceae.</title>
        <authorList>
            <person name="Almasi E."/>
            <person name="Sahu N."/>
            <person name="Krizsan K."/>
            <person name="Balint B."/>
            <person name="Kovacs G.M."/>
            <person name="Kiss B."/>
            <person name="Cseklye J."/>
            <person name="Drula E."/>
            <person name="Henrissat B."/>
            <person name="Nagy I."/>
            <person name="Chovatia M."/>
            <person name="Adam C."/>
            <person name="LaButti K."/>
            <person name="Lipzen A."/>
            <person name="Riley R."/>
            <person name="Grigoriev I.V."/>
            <person name="Nagy L.G."/>
        </authorList>
    </citation>
    <scope>NUCLEOTIDE SEQUENCE [LARGE SCALE GENOMIC DNA]</scope>
    <source>
        <strain evidence="6 7">NL-1724</strain>
    </source>
</reference>
<dbReference type="SUPFAM" id="SSF144232">
    <property type="entry name" value="HIT/MYND zinc finger-like"/>
    <property type="match status" value="1"/>
</dbReference>
<evidence type="ECO:0000256" key="2">
    <source>
        <dbReference type="ARBA" id="ARBA00022771"/>
    </source>
</evidence>
<dbReference type="PROSITE" id="PS50865">
    <property type="entry name" value="ZF_MYND_2"/>
    <property type="match status" value="1"/>
</dbReference>
<evidence type="ECO:0000256" key="3">
    <source>
        <dbReference type="ARBA" id="ARBA00022833"/>
    </source>
</evidence>
<dbReference type="Pfam" id="PF01753">
    <property type="entry name" value="zf-MYND"/>
    <property type="match status" value="1"/>
</dbReference>
<keyword evidence="2 4" id="KW-0863">Zinc-finger</keyword>
<proteinExistence type="predicted"/>
<sequence length="549" mass="62710">MAVQVARRDDAKKPHAYMQGLTLPANFSLPDLEKVREDAAQIREEMCIPRELTAVVMTPEGQSMVVHRGLAYAINYSSLFRFAMYCATREVPDDILPQCIWACEWYIRASASSTLEQMHFTKAMKPNQNEDMQFVLLQKIRYKASEYLLLPQIDQPVEALRHLQAVMKGNEEKIGIKDHWAEDCQLMINYCVALARSRTDDVEAKALLSKAIDPGTLLNVKQIATCKVYLARTLRRLGEVKAAKEMESWLVTWFKKNPHRIDDDALVPMFTTDSDPKTDPVLLGLGGRTWLEGRQHTSKTEQRLGRLCRNCGKVEPEVKLMQCARCKHIFYCSRECQKANHPYHKESCKDMARSLERVATLKASGAKSDARRFAQWKDFRTMLAHPGNGILLAHALNLWRDPSRSRTHIVVKIVEHQPDAKDAYDHFRFTHAGVFKLDDIWPEIEAALCINKGEGKQYIKEMLEEFDHGPCGEANKLGGEHQRYPILDLAFSANPKHVDSYLSYGAVSRAILDRMPYDPGWRKKMNRSGDSPAPLVFLRKGITDAEYIF</sequence>
<gene>
    <name evidence="6" type="ORF">BD626DRAFT_115682</name>
</gene>
<accession>A0A550CUD6</accession>
<evidence type="ECO:0000256" key="4">
    <source>
        <dbReference type="PROSITE-ProRule" id="PRU00134"/>
    </source>
</evidence>
<protein>
    <recommendedName>
        <fullName evidence="5">MYND-type domain-containing protein</fullName>
    </recommendedName>
</protein>
<keyword evidence="1" id="KW-0479">Metal-binding</keyword>
<evidence type="ECO:0000259" key="5">
    <source>
        <dbReference type="PROSITE" id="PS50865"/>
    </source>
</evidence>
<dbReference type="OrthoDB" id="2931494at2759"/>
<keyword evidence="3" id="KW-0862">Zinc</keyword>
<evidence type="ECO:0000313" key="7">
    <source>
        <dbReference type="Proteomes" id="UP000320762"/>
    </source>
</evidence>
<name>A0A550CUD6_9AGAR</name>
<dbReference type="Proteomes" id="UP000320762">
    <property type="component" value="Unassembled WGS sequence"/>
</dbReference>
<evidence type="ECO:0000256" key="1">
    <source>
        <dbReference type="ARBA" id="ARBA00022723"/>
    </source>
</evidence>
<dbReference type="AlphaFoldDB" id="A0A550CUD6"/>
<comment type="caution">
    <text evidence="6">The sequence shown here is derived from an EMBL/GenBank/DDBJ whole genome shotgun (WGS) entry which is preliminary data.</text>
</comment>
<feature type="domain" description="MYND-type" evidence="5">
    <location>
        <begin position="308"/>
        <end position="348"/>
    </location>
</feature>
<evidence type="ECO:0000313" key="6">
    <source>
        <dbReference type="EMBL" id="TRM68400.1"/>
    </source>
</evidence>
<dbReference type="Gene3D" id="6.10.140.2220">
    <property type="match status" value="1"/>
</dbReference>
<dbReference type="EMBL" id="VDMD01000002">
    <property type="protein sequence ID" value="TRM68400.1"/>
    <property type="molecule type" value="Genomic_DNA"/>
</dbReference>
<dbReference type="InterPro" id="IPR002893">
    <property type="entry name" value="Znf_MYND"/>
</dbReference>
<dbReference type="PROSITE" id="PS01360">
    <property type="entry name" value="ZF_MYND_1"/>
    <property type="match status" value="1"/>
</dbReference>
<dbReference type="GO" id="GO:0008270">
    <property type="term" value="F:zinc ion binding"/>
    <property type="evidence" value="ECO:0007669"/>
    <property type="project" value="UniProtKB-KW"/>
</dbReference>
<keyword evidence="7" id="KW-1185">Reference proteome</keyword>
<dbReference type="STRING" id="97359.A0A550CUD6"/>